<keyword evidence="1" id="KW-0812">Transmembrane</keyword>
<proteinExistence type="predicted"/>
<comment type="caution">
    <text evidence="2">The sequence shown here is derived from an EMBL/GenBank/DDBJ whole genome shotgun (WGS) entry which is preliminary data.</text>
</comment>
<accession>A0ABV0W7E8</accession>
<keyword evidence="1" id="KW-1133">Transmembrane helix</keyword>
<evidence type="ECO:0000256" key="1">
    <source>
        <dbReference type="SAM" id="Phobius"/>
    </source>
</evidence>
<name>A0ABV0W7E8_9TELE</name>
<gene>
    <name evidence="2" type="ORF">XENORESO_008355</name>
</gene>
<organism evidence="2 3">
    <name type="scientific">Xenotaenia resolanae</name>
    <dbReference type="NCBI Taxonomy" id="208358"/>
    <lineage>
        <taxon>Eukaryota</taxon>
        <taxon>Metazoa</taxon>
        <taxon>Chordata</taxon>
        <taxon>Craniata</taxon>
        <taxon>Vertebrata</taxon>
        <taxon>Euteleostomi</taxon>
        <taxon>Actinopterygii</taxon>
        <taxon>Neopterygii</taxon>
        <taxon>Teleostei</taxon>
        <taxon>Neoteleostei</taxon>
        <taxon>Acanthomorphata</taxon>
        <taxon>Ovalentaria</taxon>
        <taxon>Atherinomorphae</taxon>
        <taxon>Cyprinodontiformes</taxon>
        <taxon>Goodeidae</taxon>
        <taxon>Xenotaenia</taxon>
    </lineage>
</organism>
<keyword evidence="3" id="KW-1185">Reference proteome</keyword>
<evidence type="ECO:0000313" key="3">
    <source>
        <dbReference type="Proteomes" id="UP001444071"/>
    </source>
</evidence>
<protein>
    <submittedName>
        <fullName evidence="2">Uncharacterized protein</fullName>
    </submittedName>
</protein>
<reference evidence="2 3" key="1">
    <citation type="submission" date="2021-06" db="EMBL/GenBank/DDBJ databases">
        <authorList>
            <person name="Palmer J.M."/>
        </authorList>
    </citation>
    <scope>NUCLEOTIDE SEQUENCE [LARGE SCALE GENOMIC DNA]</scope>
    <source>
        <strain evidence="2 3">XR_2019</strain>
        <tissue evidence="2">Muscle</tissue>
    </source>
</reference>
<sequence length="55" mass="6272">SMYQTQEETHTPIDQGRFGLYVGLGLFLVVTGGLSLRYMVGSVFRLITFISRFIR</sequence>
<feature type="non-terminal residue" evidence="2">
    <location>
        <position position="1"/>
    </location>
</feature>
<evidence type="ECO:0000313" key="2">
    <source>
        <dbReference type="EMBL" id="MEQ2265517.1"/>
    </source>
</evidence>
<dbReference type="EMBL" id="JAHRIM010032687">
    <property type="protein sequence ID" value="MEQ2265517.1"/>
    <property type="molecule type" value="Genomic_DNA"/>
</dbReference>
<feature type="transmembrane region" description="Helical" evidence="1">
    <location>
        <begin position="20"/>
        <end position="47"/>
    </location>
</feature>
<keyword evidence="1" id="KW-0472">Membrane</keyword>
<dbReference type="Proteomes" id="UP001444071">
    <property type="component" value="Unassembled WGS sequence"/>
</dbReference>